<keyword evidence="3 6" id="KW-0812">Transmembrane</keyword>
<dbReference type="EMBL" id="CP013187">
    <property type="protein sequence ID" value="ALO40933.1"/>
    <property type="molecule type" value="Genomic_DNA"/>
</dbReference>
<dbReference type="Pfam" id="PF13807">
    <property type="entry name" value="GNVR"/>
    <property type="match status" value="1"/>
</dbReference>
<dbReference type="PANTHER" id="PTHR32309">
    <property type="entry name" value="TYROSINE-PROTEIN KINASE"/>
    <property type="match status" value="1"/>
</dbReference>
<dbReference type="RefSeq" id="WP_058028703.1">
    <property type="nucleotide sequence ID" value="NZ_CP013187.1"/>
</dbReference>
<evidence type="ECO:0000256" key="1">
    <source>
        <dbReference type="ARBA" id="ARBA00004651"/>
    </source>
</evidence>
<evidence type="ECO:0000259" key="8">
    <source>
        <dbReference type="Pfam" id="PF13807"/>
    </source>
</evidence>
<dbReference type="InterPro" id="IPR050445">
    <property type="entry name" value="Bact_polysacc_biosynth/exp"/>
</dbReference>
<feature type="domain" description="Tyrosine-protein kinase G-rich" evidence="8">
    <location>
        <begin position="257"/>
        <end position="304"/>
    </location>
</feature>
<proteinExistence type="predicted"/>
<reference evidence="9 10" key="1">
    <citation type="submission" date="2015-11" db="EMBL/GenBank/DDBJ databases">
        <authorList>
            <person name="Zhang Y."/>
            <person name="Guo Z."/>
        </authorList>
    </citation>
    <scope>NUCLEOTIDE SEQUENCE [LARGE SCALE GENOMIC DNA]</scope>
    <source>
        <strain evidence="9 10">KCTC 12086</strain>
    </source>
</reference>
<organism evidence="9 10">
    <name type="scientific">Pseudoalteromonas phenolica</name>
    <dbReference type="NCBI Taxonomy" id="161398"/>
    <lineage>
        <taxon>Bacteria</taxon>
        <taxon>Pseudomonadati</taxon>
        <taxon>Pseudomonadota</taxon>
        <taxon>Gammaproteobacteria</taxon>
        <taxon>Alteromonadales</taxon>
        <taxon>Pseudoalteromonadaceae</taxon>
        <taxon>Pseudoalteromonas</taxon>
    </lineage>
</organism>
<dbReference type="KEGG" id="pphe:PP2015_408"/>
<dbReference type="Pfam" id="PF02706">
    <property type="entry name" value="Wzz"/>
    <property type="match status" value="1"/>
</dbReference>
<gene>
    <name evidence="9" type="ORF">PP2015_408</name>
</gene>
<dbReference type="Proteomes" id="UP000061457">
    <property type="component" value="Chromosome I"/>
</dbReference>
<evidence type="ECO:0000256" key="2">
    <source>
        <dbReference type="ARBA" id="ARBA00022475"/>
    </source>
</evidence>
<keyword evidence="5 6" id="KW-0472">Membrane</keyword>
<sequence>MSVETKSSENFNQDQGVVDLLLIIWGYKTLVCALTSLFVVISIVIALLMPNIYRSEVIVSPAASMNSNSLNSLSSQFGGIASLAGLSLPSSGSVDKVSLAIEIIKSREFINNFVEKYKILPQLLAVSSWDRESNKLHYDFEIYNSDENVWIAEEYQKNNKAPSVNDSYKKFREILSITRMKDSSLIKIAIKHESPYIAQSWVKAIVYEINQVMRNRDLIEAQKSINYLTKEIEKTNISNMRTILHSLVQEHTKTIMMANVREQYVFDVIDPAYLPEEKSEPKRFLIVILGLVIGLILSSMIAVVVSIFMKEKS</sequence>
<feature type="transmembrane region" description="Helical" evidence="6">
    <location>
        <begin position="284"/>
        <end position="309"/>
    </location>
</feature>
<dbReference type="InterPro" id="IPR003856">
    <property type="entry name" value="LPS_length_determ_N"/>
</dbReference>
<dbReference type="STRING" id="161398.PP2015_408"/>
<protein>
    <submittedName>
        <fullName evidence="9">Lipopolysaccharide biosynthesis protein</fullName>
    </submittedName>
</protein>
<dbReference type="GO" id="GO:0005886">
    <property type="term" value="C:plasma membrane"/>
    <property type="evidence" value="ECO:0007669"/>
    <property type="project" value="UniProtKB-SubCell"/>
</dbReference>
<dbReference type="InterPro" id="IPR032807">
    <property type="entry name" value="GNVR"/>
</dbReference>
<dbReference type="PANTHER" id="PTHR32309:SF13">
    <property type="entry name" value="FERRIC ENTEROBACTIN TRANSPORT PROTEIN FEPE"/>
    <property type="match status" value="1"/>
</dbReference>
<dbReference type="OrthoDB" id="9775724at2"/>
<evidence type="ECO:0000259" key="7">
    <source>
        <dbReference type="Pfam" id="PF02706"/>
    </source>
</evidence>
<evidence type="ECO:0000256" key="4">
    <source>
        <dbReference type="ARBA" id="ARBA00022989"/>
    </source>
</evidence>
<keyword evidence="4 6" id="KW-1133">Transmembrane helix</keyword>
<accession>A0A0S2JYN3</accession>
<comment type="subcellular location">
    <subcellularLocation>
        <location evidence="1">Cell membrane</location>
        <topology evidence="1">Multi-pass membrane protein</topology>
    </subcellularLocation>
</comment>
<keyword evidence="10" id="KW-1185">Reference proteome</keyword>
<keyword evidence="2" id="KW-1003">Cell membrane</keyword>
<evidence type="ECO:0000256" key="5">
    <source>
        <dbReference type="ARBA" id="ARBA00023136"/>
    </source>
</evidence>
<evidence type="ECO:0000256" key="6">
    <source>
        <dbReference type="SAM" id="Phobius"/>
    </source>
</evidence>
<evidence type="ECO:0000313" key="10">
    <source>
        <dbReference type="Proteomes" id="UP000061457"/>
    </source>
</evidence>
<dbReference type="AlphaFoldDB" id="A0A0S2JYN3"/>
<evidence type="ECO:0000313" key="9">
    <source>
        <dbReference type="EMBL" id="ALO40933.1"/>
    </source>
</evidence>
<dbReference type="PATRIC" id="fig|161398.10.peg.418"/>
<dbReference type="GO" id="GO:0004713">
    <property type="term" value="F:protein tyrosine kinase activity"/>
    <property type="evidence" value="ECO:0007669"/>
    <property type="project" value="TreeGrafter"/>
</dbReference>
<feature type="domain" description="Polysaccharide chain length determinant N-terminal" evidence="7">
    <location>
        <begin position="18"/>
        <end position="116"/>
    </location>
</feature>
<evidence type="ECO:0000256" key="3">
    <source>
        <dbReference type="ARBA" id="ARBA00022692"/>
    </source>
</evidence>
<feature type="transmembrane region" description="Helical" evidence="6">
    <location>
        <begin position="20"/>
        <end position="48"/>
    </location>
</feature>
<name>A0A0S2JYN3_9GAMM</name>